<accession>A0A1U7FNJ8</accession>
<comment type="caution">
    <text evidence="5">The sequence shown here is derived from an EMBL/GenBank/DDBJ whole genome shotgun (WGS) entry which is preliminary data.</text>
</comment>
<reference evidence="5" key="1">
    <citation type="journal article" date="2018" name="Genome Biol.">
        <title>SKESA: strategic k-mer extension for scrupulous assemblies.</title>
        <authorList>
            <person name="Souvorov A."/>
            <person name="Agarwala R."/>
            <person name="Lipman D.J."/>
        </authorList>
    </citation>
    <scope>NUCLEOTIDE SEQUENCE</scope>
    <source>
        <strain evidence="5">Salmonella enterica</strain>
    </source>
</reference>
<dbReference type="EMBL" id="DAAHJG010000026">
    <property type="protein sequence ID" value="HAB6337134.1"/>
    <property type="molecule type" value="Genomic_DNA"/>
</dbReference>
<evidence type="ECO:0000313" key="6">
    <source>
        <dbReference type="EMBL" id="HAB6337134.1"/>
    </source>
</evidence>
<evidence type="ECO:0008006" key="7">
    <source>
        <dbReference type="Google" id="ProtNLM"/>
    </source>
</evidence>
<evidence type="ECO:0000313" key="4">
    <source>
        <dbReference type="EMBL" id="HAB4034020.1"/>
    </source>
</evidence>
<sequence>MYFTKETLATNSRLRLHWNSLWAQRNIWDTAHNIMVNQYRGAMDAETLAANALAGDGLGREFWAEIDREIVQSRNQVIGMEIVNDLMAVQTVLPIGKTAKLYNTIGDIADDVSVSLDGQAPYSFDHTDYGSDGDPVPIYTAGFGVNWRLAAGLNTVGIDLVLDSQTAKTRKFHKRRVTGYLDGNPTIQVQNYPAQGLRNHRNTAKINLGSGAGGANINLTTATPAQALAFFGPTGAFGVTARANQVTAYDVLWLSPEIMANLSKPYTIEVGDGTNAIISGSVLDAIRKFIPVKDIRQTYALSGNEFLAYERRKDVISPLVGMAVGVVPLPRPMPQSNYNFQIMSAEGLQIKRDDEGRSGVLYGANLA</sequence>
<dbReference type="EMBL" id="DAAGPO010000024">
    <property type="protein sequence ID" value="HAB4034020.1"/>
    <property type="molecule type" value="Genomic_DNA"/>
</dbReference>
<dbReference type="EMBL" id="DAAFVE010000024">
    <property type="protein sequence ID" value="HAB1652949.1"/>
    <property type="molecule type" value="Genomic_DNA"/>
</dbReference>
<evidence type="ECO:0000313" key="3">
    <source>
        <dbReference type="EMBL" id="HAB3822127.1"/>
    </source>
</evidence>
<dbReference type="InterPro" id="IPR046227">
    <property type="entry name" value="DUF6260"/>
</dbReference>
<evidence type="ECO:0000313" key="5">
    <source>
        <dbReference type="EMBL" id="HAB4681027.1"/>
    </source>
</evidence>
<evidence type="ECO:0000313" key="1">
    <source>
        <dbReference type="EMBL" id="HAB1652949.1"/>
    </source>
</evidence>
<dbReference type="EMBL" id="DAAGVC010000022">
    <property type="protein sequence ID" value="HAB4681027.1"/>
    <property type="molecule type" value="Genomic_DNA"/>
</dbReference>
<dbReference type="AlphaFoldDB" id="A0A1U7FNJ8"/>
<protein>
    <recommendedName>
        <fullName evidence="7">DUF2184 domain-containing protein</fullName>
    </recommendedName>
</protein>
<dbReference type="EMBL" id="DAAGNR010000023">
    <property type="protein sequence ID" value="HAB3822127.1"/>
    <property type="molecule type" value="Genomic_DNA"/>
</dbReference>
<name>A0A1U7FNJ8_SALET</name>
<proteinExistence type="predicted"/>
<reference evidence="5" key="2">
    <citation type="submission" date="2019-10" db="EMBL/GenBank/DDBJ databases">
        <authorList>
            <consortium name="NCBI Pathogen Detection Project"/>
        </authorList>
    </citation>
    <scope>NUCLEOTIDE SEQUENCE</scope>
    <source>
        <strain evidence="5">Salmonella enterica</strain>
    </source>
</reference>
<organism evidence="5">
    <name type="scientific">Salmonella enterica I</name>
    <dbReference type="NCBI Taxonomy" id="59201"/>
    <lineage>
        <taxon>Bacteria</taxon>
        <taxon>Pseudomonadati</taxon>
        <taxon>Pseudomonadota</taxon>
        <taxon>Gammaproteobacteria</taxon>
        <taxon>Enterobacterales</taxon>
        <taxon>Enterobacteriaceae</taxon>
        <taxon>Salmonella</taxon>
    </lineage>
</organism>
<dbReference type="Pfam" id="PF19774">
    <property type="entry name" value="DUF6260"/>
    <property type="match status" value="1"/>
</dbReference>
<gene>
    <name evidence="2" type="ORF">GB037_13175</name>
    <name evidence="6" type="ORF">GB614_22955</name>
    <name evidence="3" type="ORF">GBV61_23355</name>
    <name evidence="1" type="ORF">GBX92_23250</name>
    <name evidence="4" type="ORF">GBY45_23050</name>
    <name evidence="5" type="ORF">GBZ53_23065</name>
</gene>
<evidence type="ECO:0000313" key="2">
    <source>
        <dbReference type="EMBL" id="HAB2009777.1"/>
    </source>
</evidence>
<dbReference type="EMBL" id="DAAFYI010000040">
    <property type="protein sequence ID" value="HAB2009777.1"/>
    <property type="molecule type" value="Genomic_DNA"/>
</dbReference>